<dbReference type="InterPro" id="IPR027417">
    <property type="entry name" value="P-loop_NTPase"/>
</dbReference>
<dbReference type="AlphaFoldDB" id="A0A2R3QQL7"/>
<organism evidence="2 3">
    <name type="scientific">Ectopseudomonas mendocina</name>
    <name type="common">Pseudomonas mendocina</name>
    <dbReference type="NCBI Taxonomy" id="300"/>
    <lineage>
        <taxon>Bacteria</taxon>
        <taxon>Pseudomonadati</taxon>
        <taxon>Pseudomonadota</taxon>
        <taxon>Gammaproteobacteria</taxon>
        <taxon>Pseudomonadales</taxon>
        <taxon>Pseudomonadaceae</taxon>
        <taxon>Ectopseudomonas</taxon>
    </lineage>
</organism>
<dbReference type="GO" id="GO:0005524">
    <property type="term" value="F:ATP binding"/>
    <property type="evidence" value="ECO:0007669"/>
    <property type="project" value="InterPro"/>
</dbReference>
<proteinExistence type="predicted"/>
<dbReference type="SUPFAM" id="SSF53795">
    <property type="entry name" value="PEP carboxykinase-like"/>
    <property type="match status" value="1"/>
</dbReference>
<reference evidence="2 3" key="1">
    <citation type="submission" date="2018-03" db="EMBL/GenBank/DDBJ databases">
        <title>Complete genome sequence and methylome analysis of Pseudomonas mendocina NEB 698.</title>
        <authorList>
            <person name="Morgan R.D."/>
        </authorList>
    </citation>
    <scope>NUCLEOTIDE SEQUENCE [LARGE SCALE GENOMIC DNA]</scope>
    <source>
        <strain evidence="2 3">NEB698</strain>
    </source>
</reference>
<evidence type="ECO:0000313" key="3">
    <source>
        <dbReference type="Proteomes" id="UP000238327"/>
    </source>
</evidence>
<evidence type="ECO:0000313" key="2">
    <source>
        <dbReference type="EMBL" id="AVO54067.1"/>
    </source>
</evidence>
<dbReference type="Gene3D" id="3.40.50.300">
    <property type="entry name" value="P-loop containing nucleotide triphosphate hydrolases"/>
    <property type="match status" value="1"/>
</dbReference>
<evidence type="ECO:0000259" key="1">
    <source>
        <dbReference type="Pfam" id="PF07475"/>
    </source>
</evidence>
<accession>A0A2R3QQL7</accession>
<dbReference type="Pfam" id="PF07475">
    <property type="entry name" value="Hpr_kinase_C"/>
    <property type="match status" value="1"/>
</dbReference>
<feature type="domain" description="HPr kinase/phosphorylase C-terminal" evidence="1">
    <location>
        <begin position="113"/>
        <end position="157"/>
    </location>
</feature>
<dbReference type="GO" id="GO:0006109">
    <property type="term" value="P:regulation of carbohydrate metabolic process"/>
    <property type="evidence" value="ECO:0007669"/>
    <property type="project" value="InterPro"/>
</dbReference>
<dbReference type="EMBL" id="CP027657">
    <property type="protein sequence ID" value="AVO54067.1"/>
    <property type="molecule type" value="Genomic_DNA"/>
</dbReference>
<sequence length="299" mass="32689">MFDYSLCGWHLRSDSPLPLLSILNLPQLTPDIHVTHAAIPSIDQPVLFSSPFLTLYSNGKALIRISGRLSILVSAGQQIIIEAGNETTQGEIMTFLLGPALGLICHQRRALPLHGATVRIGDAAITLVGQSGAGKSTTATALIKRGHQLLCDDISVLDPLRTEVQPGFPSIKLWQDAADALTIQTNNLSKARTGLQKFHYPANSDFNNLPTRLQTIIILAPRKYIASAELLTLDKISALAQLRTHIYRQRLSRLLGAEQTYFKQLGQLISNVPVMVLQRPDDLSQLDSTIELIEHVAAS</sequence>
<dbReference type="Proteomes" id="UP000238327">
    <property type="component" value="Chromosome"/>
</dbReference>
<dbReference type="GO" id="GO:0000155">
    <property type="term" value="F:phosphorelay sensor kinase activity"/>
    <property type="evidence" value="ECO:0007669"/>
    <property type="project" value="InterPro"/>
</dbReference>
<protein>
    <recommendedName>
        <fullName evidence="1">HPr kinase/phosphorylase C-terminal domain-containing protein</fullName>
    </recommendedName>
</protein>
<gene>
    <name evidence="2" type="ORF">C7A17_15265</name>
</gene>
<dbReference type="InterPro" id="IPR011104">
    <property type="entry name" value="Hpr_kin/Pase_C"/>
</dbReference>
<name>A0A2R3QQL7_ECTME</name>